<dbReference type="AlphaFoldDB" id="A0AAN6J0L9"/>
<evidence type="ECO:0008006" key="5">
    <source>
        <dbReference type="Google" id="ProtNLM"/>
    </source>
</evidence>
<reference evidence="3" key="1">
    <citation type="submission" date="2021-12" db="EMBL/GenBank/DDBJ databases">
        <title>Black yeast isolated from Biological Soil Crust.</title>
        <authorList>
            <person name="Kurbessoian T."/>
        </authorList>
    </citation>
    <scope>NUCLEOTIDE SEQUENCE</scope>
    <source>
        <strain evidence="3">CCFEE 5208</strain>
    </source>
</reference>
<dbReference type="Proteomes" id="UP001168146">
    <property type="component" value="Unassembled WGS sequence"/>
</dbReference>
<evidence type="ECO:0000313" key="3">
    <source>
        <dbReference type="EMBL" id="KAK0304684.1"/>
    </source>
</evidence>
<accession>A0AAN6J0L9</accession>
<dbReference type="InterPro" id="IPR046347">
    <property type="entry name" value="bZIP_sf"/>
</dbReference>
<dbReference type="SUPFAM" id="SSF57959">
    <property type="entry name" value="Leucine zipper domain"/>
    <property type="match status" value="1"/>
</dbReference>
<dbReference type="EMBL" id="JASUXU010000124">
    <property type="protein sequence ID" value="KAK0304684.1"/>
    <property type="molecule type" value="Genomic_DNA"/>
</dbReference>
<feature type="compositionally biased region" description="Low complexity" evidence="2">
    <location>
        <begin position="340"/>
        <end position="351"/>
    </location>
</feature>
<feature type="region of interest" description="Disordered" evidence="2">
    <location>
        <begin position="107"/>
        <end position="167"/>
    </location>
</feature>
<dbReference type="GO" id="GO:0003700">
    <property type="term" value="F:DNA-binding transcription factor activity"/>
    <property type="evidence" value="ECO:0007669"/>
    <property type="project" value="InterPro"/>
</dbReference>
<name>A0AAN6J0L9_9PEZI</name>
<organism evidence="3 4">
    <name type="scientific">Friedmanniomyces endolithicus</name>
    <dbReference type="NCBI Taxonomy" id="329885"/>
    <lineage>
        <taxon>Eukaryota</taxon>
        <taxon>Fungi</taxon>
        <taxon>Dikarya</taxon>
        <taxon>Ascomycota</taxon>
        <taxon>Pezizomycotina</taxon>
        <taxon>Dothideomycetes</taxon>
        <taxon>Dothideomycetidae</taxon>
        <taxon>Mycosphaerellales</taxon>
        <taxon>Teratosphaeriaceae</taxon>
        <taxon>Friedmanniomyces</taxon>
    </lineage>
</organism>
<dbReference type="PANTHER" id="PTHR37012:SF2">
    <property type="entry name" value="BZIP DOMAIN-CONTAINING PROTEIN-RELATED"/>
    <property type="match status" value="1"/>
</dbReference>
<sequence length="664" mass="72470">MFGKLAGRVYLRGRALGRDPALPLQPEVTILVLVMNDEPTLKESRKLHDSFFLTSAPQHAQFDSVLHPLQPAHLATMMNGSHGVSTLAHPISTAYPSHAQHGYTAVQHTPQSTAAAALSEGESSINGHSSKKRKASGAPGSRGVANLTPDQLTKKRANDREAQRAIRERTRNTIAHLETRIRELESQQPFQELQRVLQQRDDAVRECEELRNRLATVASVVGTATAANGNGGQLAGQQVAGASLNGTFTIDNLINPAWLNADGAELAALASTVLPHPSQQQQHAGAQGQYYDQQVHPDLRSPPYPTTHGSLESNADGALRKWDPSMQQQYAQPNGGKYDQQLPPLGLIQQPSDGERDRLDLNYIMDRSSPNGHAPAQTYNQQPPVPSPTPLFARLPNNTPPSCPLDSLLGDFIASRRDQVDAGARMQEVLGPEYPSFIALHDPSSPAAKNCHPVSALLIDISSKFPDISALPEKVAVLYIMFLIMRWSICPCEACYERLPEWVRPVAEQLDIPHTTWVDDLPWSVSTSPPSQEGEAAAFDFDLFCNAVTEAGEEKLGATGLQQTTAEQLANTLFRPLMRKRLAASSTPVRFDEFFVPYTTTLSLNWPHPTSQVLLPASPAEGGGVKMNPVFETHLRGLENWSLGADFQRAFPDLVVDVRIHGAS</sequence>
<dbReference type="PANTHER" id="PTHR37012">
    <property type="entry name" value="B-ZIP TRANSCRIPTION FACTOR (EUROFUNG)-RELATED"/>
    <property type="match status" value="1"/>
</dbReference>
<feature type="coiled-coil region" evidence="1">
    <location>
        <begin position="167"/>
        <end position="213"/>
    </location>
</feature>
<evidence type="ECO:0000313" key="4">
    <source>
        <dbReference type="Proteomes" id="UP001168146"/>
    </source>
</evidence>
<keyword evidence="1" id="KW-0175">Coiled coil</keyword>
<dbReference type="Pfam" id="PF11905">
    <property type="entry name" value="DUF3425"/>
    <property type="match status" value="2"/>
</dbReference>
<comment type="caution">
    <text evidence="3">The sequence shown here is derived from an EMBL/GenBank/DDBJ whole genome shotgun (WGS) entry which is preliminary data.</text>
</comment>
<dbReference type="InterPro" id="IPR021833">
    <property type="entry name" value="DUF3425"/>
</dbReference>
<protein>
    <recommendedName>
        <fullName evidence="5">BZIP domain-containing protein</fullName>
    </recommendedName>
</protein>
<gene>
    <name evidence="3" type="ORF">LTR82_017099</name>
</gene>
<feature type="region of interest" description="Disordered" evidence="2">
    <location>
        <begin position="295"/>
        <end position="353"/>
    </location>
</feature>
<evidence type="ECO:0000256" key="1">
    <source>
        <dbReference type="SAM" id="Coils"/>
    </source>
</evidence>
<proteinExistence type="predicted"/>
<dbReference type="Gene3D" id="1.20.5.170">
    <property type="match status" value="1"/>
</dbReference>
<dbReference type="CDD" id="cd14688">
    <property type="entry name" value="bZIP_YAP"/>
    <property type="match status" value="1"/>
</dbReference>
<feature type="compositionally biased region" description="Basic and acidic residues" evidence="2">
    <location>
        <begin position="152"/>
        <end position="167"/>
    </location>
</feature>
<evidence type="ECO:0000256" key="2">
    <source>
        <dbReference type="SAM" id="MobiDB-lite"/>
    </source>
</evidence>